<keyword evidence="4 6" id="KW-1133">Transmembrane helix</keyword>
<dbReference type="Gene3D" id="1.20.1720.10">
    <property type="entry name" value="Multidrug resistance protein D"/>
    <property type="match status" value="1"/>
</dbReference>
<evidence type="ECO:0000256" key="1">
    <source>
        <dbReference type="ARBA" id="ARBA00004141"/>
    </source>
</evidence>
<name>A0ABX6V689_9GAMM</name>
<dbReference type="SUPFAM" id="SSF103473">
    <property type="entry name" value="MFS general substrate transporter"/>
    <property type="match status" value="1"/>
</dbReference>
<dbReference type="PROSITE" id="PS00216">
    <property type="entry name" value="SUGAR_TRANSPORT_1"/>
    <property type="match status" value="1"/>
</dbReference>
<keyword evidence="3 6" id="KW-0812">Transmembrane</keyword>
<gene>
    <name evidence="8" type="ORF">FM038_012350</name>
</gene>
<feature type="transmembrane region" description="Helical" evidence="6">
    <location>
        <begin position="296"/>
        <end position="317"/>
    </location>
</feature>
<dbReference type="InterPro" id="IPR011701">
    <property type="entry name" value="MFS"/>
</dbReference>
<dbReference type="Pfam" id="PF07690">
    <property type="entry name" value="MFS_1"/>
    <property type="match status" value="1"/>
</dbReference>
<feature type="transmembrane region" description="Helical" evidence="6">
    <location>
        <begin position="93"/>
        <end position="116"/>
    </location>
</feature>
<feature type="transmembrane region" description="Helical" evidence="6">
    <location>
        <begin position="323"/>
        <end position="342"/>
    </location>
</feature>
<dbReference type="InterPro" id="IPR005829">
    <property type="entry name" value="Sugar_transporter_CS"/>
</dbReference>
<evidence type="ECO:0000256" key="4">
    <source>
        <dbReference type="ARBA" id="ARBA00022989"/>
    </source>
</evidence>
<dbReference type="EMBL" id="CP045503">
    <property type="protein sequence ID" value="QPG58145.1"/>
    <property type="molecule type" value="Genomic_DNA"/>
</dbReference>
<dbReference type="PANTHER" id="PTHR42718">
    <property type="entry name" value="MAJOR FACILITATOR SUPERFAMILY MULTIDRUG TRANSPORTER MFSC"/>
    <property type="match status" value="1"/>
</dbReference>
<keyword evidence="2" id="KW-0813">Transport</keyword>
<proteinExistence type="predicted"/>
<sequence length="427" mass="46131">MFRYLISSFALVLMYPLGIDLYLVGLPDIARDLSATQADLHVAFSIYLAGMASTMLLAGWLADHVGRKPVALMGAAIFAVASWYAGNSVSIDYFLYARFGQGIGAGFCYVVTFAILRDTLDDDKRAKVLTMINGITCIVPVLAPVIGHVILLRFEWPSLFISMAIMAALIFQLCLLILKETKPIRFDSTNSRSKSNLSASSQQQTCIYKEKAGKSEIKETRNESLRSRCFISRLIMTSLAVTAILTYVNISPMLLMEQMGYSTGEYSAAMAGLAAISMTTSFLAPTLLTHFGQQRIMLASQCLFIGSASVLMTASQFEFNSSLILIGISFICAGFSLGFGTAMSQALSPFHHRAGMASSVLGICQITCSAIYITVMGWLGISAINMLIILLLVAGVSSIILLLVVPTSSNNHKASEQNNNDKVPASS</sequence>
<keyword evidence="5 6" id="KW-0472">Membrane</keyword>
<comment type="subcellular location">
    <subcellularLocation>
        <location evidence="1">Membrane</location>
        <topology evidence="1">Multi-pass membrane protein</topology>
    </subcellularLocation>
</comment>
<feature type="domain" description="Major facilitator superfamily (MFS) profile" evidence="7">
    <location>
        <begin position="1"/>
        <end position="409"/>
    </location>
</feature>
<evidence type="ECO:0000313" key="8">
    <source>
        <dbReference type="EMBL" id="QPG58145.1"/>
    </source>
</evidence>
<dbReference type="PROSITE" id="PS50850">
    <property type="entry name" value="MFS"/>
    <property type="match status" value="1"/>
</dbReference>
<evidence type="ECO:0000313" key="9">
    <source>
        <dbReference type="Proteomes" id="UP000316416"/>
    </source>
</evidence>
<dbReference type="InterPro" id="IPR036259">
    <property type="entry name" value="MFS_trans_sf"/>
</dbReference>
<dbReference type="PANTHER" id="PTHR42718:SF9">
    <property type="entry name" value="MAJOR FACILITATOR SUPERFAMILY MULTIDRUG TRANSPORTER MFSC"/>
    <property type="match status" value="1"/>
</dbReference>
<feature type="transmembrane region" description="Helical" evidence="6">
    <location>
        <begin position="69"/>
        <end position="87"/>
    </location>
</feature>
<feature type="transmembrane region" description="Helical" evidence="6">
    <location>
        <begin position="156"/>
        <end position="178"/>
    </location>
</feature>
<dbReference type="InterPro" id="IPR020846">
    <property type="entry name" value="MFS_dom"/>
</dbReference>
<feature type="transmembrane region" description="Helical" evidence="6">
    <location>
        <begin position="128"/>
        <end position="150"/>
    </location>
</feature>
<protein>
    <submittedName>
        <fullName evidence="8">MFS transporter</fullName>
    </submittedName>
</protein>
<dbReference type="RefSeq" id="WP_142874978.1">
    <property type="nucleotide sequence ID" value="NZ_CP045503.2"/>
</dbReference>
<feature type="transmembrane region" description="Helical" evidence="6">
    <location>
        <begin position="354"/>
        <end position="375"/>
    </location>
</feature>
<dbReference type="NCBIfam" id="NF007782">
    <property type="entry name" value="PRK10473.1"/>
    <property type="match status" value="1"/>
</dbReference>
<evidence type="ECO:0000256" key="2">
    <source>
        <dbReference type="ARBA" id="ARBA00022448"/>
    </source>
</evidence>
<reference evidence="8" key="1">
    <citation type="submission" date="2021-07" db="EMBL/GenBank/DDBJ databases">
        <title>Shewanella sp. YLB-07 whole genome sequence.</title>
        <authorList>
            <person name="Yu L."/>
        </authorList>
    </citation>
    <scope>NUCLEOTIDE SEQUENCE</scope>
    <source>
        <strain evidence="8">YLB-08</strain>
    </source>
</reference>
<dbReference type="Proteomes" id="UP000316416">
    <property type="component" value="Chromosome"/>
</dbReference>
<evidence type="ECO:0000256" key="3">
    <source>
        <dbReference type="ARBA" id="ARBA00022692"/>
    </source>
</evidence>
<feature type="transmembrane region" description="Helical" evidence="6">
    <location>
        <begin position="230"/>
        <end position="248"/>
    </location>
</feature>
<organism evidence="8 9">
    <name type="scientific">Shewanella eurypsychrophilus</name>
    <dbReference type="NCBI Taxonomy" id="2593656"/>
    <lineage>
        <taxon>Bacteria</taxon>
        <taxon>Pseudomonadati</taxon>
        <taxon>Pseudomonadota</taxon>
        <taxon>Gammaproteobacteria</taxon>
        <taxon>Alteromonadales</taxon>
        <taxon>Shewanellaceae</taxon>
        <taxon>Shewanella</taxon>
    </lineage>
</organism>
<feature type="transmembrane region" description="Helical" evidence="6">
    <location>
        <begin position="381"/>
        <end position="405"/>
    </location>
</feature>
<evidence type="ECO:0000256" key="5">
    <source>
        <dbReference type="ARBA" id="ARBA00023136"/>
    </source>
</evidence>
<evidence type="ECO:0000259" key="7">
    <source>
        <dbReference type="PROSITE" id="PS50850"/>
    </source>
</evidence>
<feature type="transmembrane region" description="Helical" evidence="6">
    <location>
        <begin position="268"/>
        <end position="289"/>
    </location>
</feature>
<keyword evidence="9" id="KW-1185">Reference proteome</keyword>
<evidence type="ECO:0000256" key="6">
    <source>
        <dbReference type="SAM" id="Phobius"/>
    </source>
</evidence>
<accession>A0ABX6V689</accession>
<dbReference type="CDD" id="cd17320">
    <property type="entry name" value="MFS_MdfA_MDR_like"/>
    <property type="match status" value="1"/>
</dbReference>
<feature type="transmembrane region" description="Helical" evidence="6">
    <location>
        <begin position="42"/>
        <end position="62"/>
    </location>
</feature>